<gene>
    <name evidence="7" type="ORF">C8A00DRAFT_46304</name>
</gene>
<evidence type="ECO:0000256" key="3">
    <source>
        <dbReference type="ARBA" id="ARBA00022989"/>
    </source>
</evidence>
<dbReference type="PANTHER" id="PTHR19317">
    <property type="entry name" value="PRENYLATED RAB ACCEPTOR 1-RELATED"/>
    <property type="match status" value="1"/>
</dbReference>
<keyword evidence="2 6" id="KW-0812">Transmembrane</keyword>
<reference evidence="7" key="1">
    <citation type="journal article" date="2023" name="Mol. Phylogenet. Evol.">
        <title>Genome-scale phylogeny and comparative genomics of the fungal order Sordariales.</title>
        <authorList>
            <person name="Hensen N."/>
            <person name="Bonometti L."/>
            <person name="Westerberg I."/>
            <person name="Brannstrom I.O."/>
            <person name="Guillou S."/>
            <person name="Cros-Aarteil S."/>
            <person name="Calhoun S."/>
            <person name="Haridas S."/>
            <person name="Kuo A."/>
            <person name="Mondo S."/>
            <person name="Pangilinan J."/>
            <person name="Riley R."/>
            <person name="LaButti K."/>
            <person name="Andreopoulos B."/>
            <person name="Lipzen A."/>
            <person name="Chen C."/>
            <person name="Yan M."/>
            <person name="Daum C."/>
            <person name="Ng V."/>
            <person name="Clum A."/>
            <person name="Steindorff A."/>
            <person name="Ohm R.A."/>
            <person name="Martin F."/>
            <person name="Silar P."/>
            <person name="Natvig D.O."/>
            <person name="Lalanne C."/>
            <person name="Gautier V."/>
            <person name="Ament-Velasquez S.L."/>
            <person name="Kruys A."/>
            <person name="Hutchinson M.I."/>
            <person name="Powell A.J."/>
            <person name="Barry K."/>
            <person name="Miller A.N."/>
            <person name="Grigoriev I.V."/>
            <person name="Debuchy R."/>
            <person name="Gladieux P."/>
            <person name="Hiltunen Thoren M."/>
            <person name="Johannesson H."/>
        </authorList>
    </citation>
    <scope>NUCLEOTIDE SEQUENCE</scope>
    <source>
        <strain evidence="7">CBS 538.74</strain>
    </source>
</reference>
<evidence type="ECO:0000256" key="4">
    <source>
        <dbReference type="ARBA" id="ARBA00023136"/>
    </source>
</evidence>
<feature type="region of interest" description="Disordered" evidence="5">
    <location>
        <begin position="244"/>
        <end position="268"/>
    </location>
</feature>
<keyword evidence="3 6" id="KW-1133">Transmembrane helix</keyword>
<protein>
    <submittedName>
        <fullName evidence="7">PRA1 family protein-domain-containing protein</fullName>
    </submittedName>
</protein>
<name>A0AAN6VF14_9PEZI</name>
<accession>A0AAN6VF14</accession>
<reference evidence="7" key="2">
    <citation type="submission" date="2023-05" db="EMBL/GenBank/DDBJ databases">
        <authorList>
            <consortium name="Lawrence Berkeley National Laboratory"/>
            <person name="Steindorff A."/>
            <person name="Hensen N."/>
            <person name="Bonometti L."/>
            <person name="Westerberg I."/>
            <person name="Brannstrom I.O."/>
            <person name="Guillou S."/>
            <person name="Cros-Aarteil S."/>
            <person name="Calhoun S."/>
            <person name="Haridas S."/>
            <person name="Kuo A."/>
            <person name="Mondo S."/>
            <person name="Pangilinan J."/>
            <person name="Riley R."/>
            <person name="Labutti K."/>
            <person name="Andreopoulos B."/>
            <person name="Lipzen A."/>
            <person name="Chen C."/>
            <person name="Yanf M."/>
            <person name="Daum C."/>
            <person name="Ng V."/>
            <person name="Clum A."/>
            <person name="Ohm R."/>
            <person name="Martin F."/>
            <person name="Silar P."/>
            <person name="Natvig D."/>
            <person name="Lalanne C."/>
            <person name="Gautier V."/>
            <person name="Ament-Velasquez S.L."/>
            <person name="Kruys A."/>
            <person name="Hutchinson M.I."/>
            <person name="Powell A.J."/>
            <person name="Barry K."/>
            <person name="Miller A.N."/>
            <person name="Grigoriev I.V."/>
            <person name="Debuchy R."/>
            <person name="Gladieux P."/>
            <person name="Thoren M.H."/>
            <person name="Johannesson H."/>
        </authorList>
    </citation>
    <scope>NUCLEOTIDE SEQUENCE</scope>
    <source>
        <strain evidence="7">CBS 538.74</strain>
    </source>
</reference>
<feature type="compositionally biased region" description="Polar residues" evidence="5">
    <location>
        <begin position="350"/>
        <end position="359"/>
    </location>
</feature>
<evidence type="ECO:0000256" key="2">
    <source>
        <dbReference type="ARBA" id="ARBA00022692"/>
    </source>
</evidence>
<evidence type="ECO:0000313" key="8">
    <source>
        <dbReference type="Proteomes" id="UP001302745"/>
    </source>
</evidence>
<dbReference type="GO" id="GO:0016020">
    <property type="term" value="C:membrane"/>
    <property type="evidence" value="ECO:0007669"/>
    <property type="project" value="UniProtKB-SubCell"/>
</dbReference>
<dbReference type="InterPro" id="IPR004895">
    <property type="entry name" value="Prenylated_rab_accept_PRA1"/>
</dbReference>
<feature type="transmembrane region" description="Helical" evidence="6">
    <location>
        <begin position="127"/>
        <end position="150"/>
    </location>
</feature>
<sequence length="435" mass="48803">MARIQIPIDILTSRLNLGERFASIRSGTVAGRFSNLRPVSEFFDVKRVSKPANFGEVQSRVNYNLGYFSSNYAVVFLMLCIYSLITKLVLLFDIIFVIVGMFVIGRLEGRDLEFGEHRFSTVQLYTGLYVIAIPIALVSGVFGLMMWLIGGLGGRPQAPKPAPQWGRPSRRERRTHEARNGEDNWWDFGQRVEELDSEDDFDTQGVGLASNALAHRVASDPLRFTGVDLGDRDGNSRSRRAYAYQNGEDDETSEESEQDSDGEGEGDVRLSLLDPAEEALADAAMARIRRAQAKGRQDVKLSKEELAAYQRRLQRMEDEERRQRRDQDQRVAIPLTQLGPGSRQKRLSVADSSPSQQASPDLGIERHSSYPPMGYFPPPASRPQPRSGTRSRVLHLSHIPTSAANRRRLFGIPRIRPLAGRSPPLTRGVCAEQHR</sequence>
<dbReference type="PANTHER" id="PTHR19317:SF0">
    <property type="entry name" value="PRENYLATED RAB ACCEPTOR PROTEIN 1"/>
    <property type="match status" value="1"/>
</dbReference>
<comment type="caution">
    <text evidence="7">The sequence shown here is derived from an EMBL/GenBank/DDBJ whole genome shotgun (WGS) entry which is preliminary data.</text>
</comment>
<dbReference type="EMBL" id="MU857084">
    <property type="protein sequence ID" value="KAK4150273.1"/>
    <property type="molecule type" value="Genomic_DNA"/>
</dbReference>
<feature type="compositionally biased region" description="Basic and acidic residues" evidence="5">
    <location>
        <begin position="314"/>
        <end position="329"/>
    </location>
</feature>
<keyword evidence="4 6" id="KW-0472">Membrane</keyword>
<dbReference type="Pfam" id="PF03208">
    <property type="entry name" value="PRA1"/>
    <property type="match status" value="1"/>
</dbReference>
<dbReference type="AlphaFoldDB" id="A0AAN6VF14"/>
<feature type="region of interest" description="Disordered" evidence="5">
    <location>
        <begin position="155"/>
        <end position="178"/>
    </location>
</feature>
<organism evidence="7 8">
    <name type="scientific">Chaetomidium leptoderma</name>
    <dbReference type="NCBI Taxonomy" id="669021"/>
    <lineage>
        <taxon>Eukaryota</taxon>
        <taxon>Fungi</taxon>
        <taxon>Dikarya</taxon>
        <taxon>Ascomycota</taxon>
        <taxon>Pezizomycotina</taxon>
        <taxon>Sordariomycetes</taxon>
        <taxon>Sordariomycetidae</taxon>
        <taxon>Sordariales</taxon>
        <taxon>Chaetomiaceae</taxon>
        <taxon>Chaetomidium</taxon>
    </lineage>
</organism>
<feature type="transmembrane region" description="Helical" evidence="6">
    <location>
        <begin position="89"/>
        <end position="107"/>
    </location>
</feature>
<feature type="compositionally biased region" description="Acidic residues" evidence="5">
    <location>
        <begin position="247"/>
        <end position="265"/>
    </location>
</feature>
<feature type="region of interest" description="Disordered" evidence="5">
    <location>
        <begin position="314"/>
        <end position="392"/>
    </location>
</feature>
<keyword evidence="8" id="KW-1185">Reference proteome</keyword>
<evidence type="ECO:0000313" key="7">
    <source>
        <dbReference type="EMBL" id="KAK4150273.1"/>
    </source>
</evidence>
<evidence type="ECO:0000256" key="6">
    <source>
        <dbReference type="SAM" id="Phobius"/>
    </source>
</evidence>
<dbReference type="Proteomes" id="UP001302745">
    <property type="component" value="Unassembled WGS sequence"/>
</dbReference>
<evidence type="ECO:0000256" key="5">
    <source>
        <dbReference type="SAM" id="MobiDB-lite"/>
    </source>
</evidence>
<proteinExistence type="predicted"/>
<dbReference type="GO" id="GO:0005794">
    <property type="term" value="C:Golgi apparatus"/>
    <property type="evidence" value="ECO:0007669"/>
    <property type="project" value="TreeGrafter"/>
</dbReference>
<feature type="transmembrane region" description="Helical" evidence="6">
    <location>
        <begin position="65"/>
        <end position="82"/>
    </location>
</feature>
<comment type="subcellular location">
    <subcellularLocation>
        <location evidence="1">Membrane</location>
        <topology evidence="1">Multi-pass membrane protein</topology>
    </subcellularLocation>
</comment>
<evidence type="ECO:0000256" key="1">
    <source>
        <dbReference type="ARBA" id="ARBA00004141"/>
    </source>
</evidence>